<accession>R4Z420</accession>
<feature type="compositionally biased region" description="Polar residues" evidence="1">
    <location>
        <begin position="40"/>
        <end position="67"/>
    </location>
</feature>
<dbReference type="OrthoDB" id="162193at2"/>
<feature type="chain" id="PRO_5038681961" evidence="2">
    <location>
        <begin position="36"/>
        <end position="227"/>
    </location>
</feature>
<dbReference type="HOGENOM" id="CLU_1218006_0_0_11"/>
<evidence type="ECO:0000313" key="3">
    <source>
        <dbReference type="EMBL" id="CCM65425.1"/>
    </source>
</evidence>
<protein>
    <submittedName>
        <fullName evidence="3">Uncharacterized protein</fullName>
    </submittedName>
</protein>
<organism evidence="3 4">
    <name type="scientific">Candidatus Neomicrothrix parvicella RN1</name>
    <dbReference type="NCBI Taxonomy" id="1229780"/>
    <lineage>
        <taxon>Bacteria</taxon>
        <taxon>Bacillati</taxon>
        <taxon>Actinomycetota</taxon>
        <taxon>Acidimicrobiia</taxon>
        <taxon>Acidimicrobiales</taxon>
        <taxon>Microthrixaceae</taxon>
        <taxon>Candidatus Neomicrothrix</taxon>
    </lineage>
</organism>
<dbReference type="EMBL" id="CANL01000067">
    <property type="protein sequence ID" value="CCM65425.1"/>
    <property type="molecule type" value="Genomic_DNA"/>
</dbReference>
<comment type="caution">
    <text evidence="3">The sequence shown here is derived from an EMBL/GenBank/DDBJ whole genome shotgun (WGS) entry which is preliminary data.</text>
</comment>
<proteinExistence type="predicted"/>
<name>R4Z420_9ACTN</name>
<feature type="region of interest" description="Disordered" evidence="1">
    <location>
        <begin position="160"/>
        <end position="227"/>
    </location>
</feature>
<evidence type="ECO:0000256" key="1">
    <source>
        <dbReference type="SAM" id="MobiDB-lite"/>
    </source>
</evidence>
<dbReference type="Proteomes" id="UP000018291">
    <property type="component" value="Unassembled WGS sequence"/>
</dbReference>
<gene>
    <name evidence="3" type="ORF">BN381_70124</name>
</gene>
<reference evidence="3 4" key="1">
    <citation type="journal article" date="2013" name="ISME J.">
        <title>Metabolic model for the filamentous 'Candidatus Microthrix parvicella' based on genomic and metagenomic analyses.</title>
        <authorList>
            <person name="Jon McIlroy S."/>
            <person name="Kristiansen R."/>
            <person name="Albertsen M."/>
            <person name="Michael Karst S."/>
            <person name="Rossetti S."/>
            <person name="Lund Nielsen J."/>
            <person name="Tandoi V."/>
            <person name="James Seviour R."/>
            <person name="Nielsen P.H."/>
        </authorList>
    </citation>
    <scope>NUCLEOTIDE SEQUENCE [LARGE SCALE GENOMIC DNA]</scope>
    <source>
        <strain evidence="3 4">RN1</strain>
    </source>
</reference>
<feature type="compositionally biased region" description="Basic and acidic residues" evidence="1">
    <location>
        <begin position="69"/>
        <end position="79"/>
    </location>
</feature>
<evidence type="ECO:0000256" key="2">
    <source>
        <dbReference type="SAM" id="SignalP"/>
    </source>
</evidence>
<sequence>MRTASPNHTAPSGFKKWAAAALLAGGLGVTGLALAGPASAQDNTSTTAKTEQTQPTQADAGTASNKVGDQADRPPKDGRGGPGLEAAAKAVGMSVDDLKSELNQDTSLADVAKAHDVEAKTVIDAMVTDAKTHIAEQVTAGDLTQAQADKRLANVTERITERVNTAGRPEGHGGPGGCDKDGAPPADGEAPAKGDEAPADAPAKSDDSLASTTADAPTTQGLGAIVG</sequence>
<dbReference type="STRING" id="1229780.BN381_70124"/>
<feature type="region of interest" description="Disordered" evidence="1">
    <location>
        <begin position="37"/>
        <end position="85"/>
    </location>
</feature>
<evidence type="ECO:0000313" key="4">
    <source>
        <dbReference type="Proteomes" id="UP000018291"/>
    </source>
</evidence>
<keyword evidence="4" id="KW-1185">Reference proteome</keyword>
<feature type="compositionally biased region" description="Polar residues" evidence="1">
    <location>
        <begin position="212"/>
        <end position="221"/>
    </location>
</feature>
<keyword evidence="2" id="KW-0732">Signal</keyword>
<dbReference type="RefSeq" id="WP_012230102.1">
    <property type="nucleotide sequence ID" value="NZ_HG422565.1"/>
</dbReference>
<dbReference type="AlphaFoldDB" id="R4Z420"/>
<feature type="signal peptide" evidence="2">
    <location>
        <begin position="1"/>
        <end position="35"/>
    </location>
</feature>
<dbReference type="eggNOG" id="ENOG5033HJQ">
    <property type="taxonomic scope" value="Bacteria"/>
</dbReference>